<dbReference type="Pfam" id="PF14555">
    <property type="entry name" value="UBA_4"/>
    <property type="match status" value="1"/>
</dbReference>
<dbReference type="CDD" id="cd14345">
    <property type="entry name" value="UBA_UBXD7"/>
    <property type="match status" value="1"/>
</dbReference>
<dbReference type="SUPFAM" id="SSF52833">
    <property type="entry name" value="Thioredoxin-like"/>
    <property type="match status" value="1"/>
</dbReference>
<dbReference type="SUPFAM" id="SSF46934">
    <property type="entry name" value="UBA-like"/>
    <property type="match status" value="1"/>
</dbReference>
<evidence type="ECO:0000313" key="4">
    <source>
        <dbReference type="Proteomes" id="UP001187531"/>
    </source>
</evidence>
<dbReference type="SMART" id="SM00594">
    <property type="entry name" value="UAS"/>
    <property type="match status" value="1"/>
</dbReference>
<dbReference type="InterPro" id="IPR009060">
    <property type="entry name" value="UBA-like_sf"/>
</dbReference>
<dbReference type="Pfam" id="PF00789">
    <property type="entry name" value="UBX"/>
    <property type="match status" value="1"/>
</dbReference>
<keyword evidence="4" id="KW-1185">Reference proteome</keyword>
<name>A0AA88IGH6_ARTSF</name>
<dbReference type="CDD" id="cd02958">
    <property type="entry name" value="UAS"/>
    <property type="match status" value="1"/>
</dbReference>
<dbReference type="InterPro" id="IPR001012">
    <property type="entry name" value="UBX_dom"/>
</dbReference>
<accession>A0AA88IGH6</accession>
<dbReference type="InterPro" id="IPR036249">
    <property type="entry name" value="Thioredoxin-like_sf"/>
</dbReference>
<feature type="compositionally biased region" description="Acidic residues" evidence="1">
    <location>
        <begin position="306"/>
        <end position="315"/>
    </location>
</feature>
<dbReference type="PROSITE" id="PS50033">
    <property type="entry name" value="UBX"/>
    <property type="match status" value="1"/>
</dbReference>
<dbReference type="Pfam" id="PF13899">
    <property type="entry name" value="Thioredoxin_7"/>
    <property type="match status" value="1"/>
</dbReference>
<protein>
    <recommendedName>
        <fullName evidence="2">UBX domain-containing protein</fullName>
    </recommendedName>
</protein>
<proteinExistence type="predicted"/>
<dbReference type="GO" id="GO:0005634">
    <property type="term" value="C:nucleus"/>
    <property type="evidence" value="ECO:0007669"/>
    <property type="project" value="TreeGrafter"/>
</dbReference>
<gene>
    <name evidence="3" type="ORF">QYM36_003653</name>
</gene>
<dbReference type="SMART" id="SM00166">
    <property type="entry name" value="UBX"/>
    <property type="match status" value="1"/>
</dbReference>
<dbReference type="Proteomes" id="UP001187531">
    <property type="component" value="Unassembled WGS sequence"/>
</dbReference>
<dbReference type="Gene3D" id="1.10.8.10">
    <property type="entry name" value="DNA helicase RuvA subunit, C-terminal domain"/>
    <property type="match status" value="1"/>
</dbReference>
<dbReference type="PANTHER" id="PTHR23322:SF6">
    <property type="entry name" value="UBX DOMAIN-CONTAINING PROTEIN 7"/>
    <property type="match status" value="1"/>
</dbReference>
<organism evidence="3 4">
    <name type="scientific">Artemia franciscana</name>
    <name type="common">Brine shrimp</name>
    <name type="synonym">Artemia sanfranciscana</name>
    <dbReference type="NCBI Taxonomy" id="6661"/>
    <lineage>
        <taxon>Eukaryota</taxon>
        <taxon>Metazoa</taxon>
        <taxon>Ecdysozoa</taxon>
        <taxon>Arthropoda</taxon>
        <taxon>Crustacea</taxon>
        <taxon>Branchiopoda</taxon>
        <taxon>Anostraca</taxon>
        <taxon>Artemiidae</taxon>
        <taxon>Artemia</taxon>
    </lineage>
</organism>
<feature type="compositionally biased region" description="Basic and acidic residues" evidence="1">
    <location>
        <begin position="333"/>
        <end position="342"/>
    </location>
</feature>
<feature type="region of interest" description="Disordered" evidence="1">
    <location>
        <begin position="301"/>
        <end position="342"/>
    </location>
</feature>
<dbReference type="SUPFAM" id="SSF54236">
    <property type="entry name" value="Ubiquitin-like"/>
    <property type="match status" value="1"/>
</dbReference>
<dbReference type="GO" id="GO:0043130">
    <property type="term" value="F:ubiquitin binding"/>
    <property type="evidence" value="ECO:0007669"/>
    <property type="project" value="TreeGrafter"/>
</dbReference>
<dbReference type="AlphaFoldDB" id="A0AA88IGH6"/>
<dbReference type="PANTHER" id="PTHR23322">
    <property type="entry name" value="FAS-ASSOCIATED PROTEIN"/>
    <property type="match status" value="1"/>
</dbReference>
<sequence length="439" mass="49233">MADNDRSNLLSQFMAVTGCSSEELAKNFLDACSYNLEMAINMFLEGGDEARPQGPSTGSEEVVRAPIPHKQETLVEQEVLTFGFRGKPRKRAATSVFDTFRDFQAETRLQEAEVKRNGSANGCSSVESPSKRKTLEDLFRPPFDLMHRGTFQSARDAGVALNKWLLVNVQDAAEFTCQTLNRDVWSNSAVKAIVREHFIFWQVYISSEEGGRYKTFYPVTKYPYVSIIDPVTGESLTVWHSLDAVTFCDLTSTFLENHIGGPLPGAGEGPQKRRKMEAIVDADEETQFKAAIKASLVESQSKVESDSESEIESFSDDSKDVANLPPVPVETSSKSDLEKPELKVDDKSWEDYLGSPEDPKSRLVIRFPEPLNSREQLVVPCSSTFMLVLRFMESKGFHPKSYELRTSFPIRVLSPDDRSKTLKEMGLFPQETVFVNAKD</sequence>
<dbReference type="EMBL" id="JAVRJZ010000006">
    <property type="protein sequence ID" value="KAK2721432.1"/>
    <property type="molecule type" value="Genomic_DNA"/>
</dbReference>
<comment type="caution">
    <text evidence="3">The sequence shown here is derived from an EMBL/GenBank/DDBJ whole genome shotgun (WGS) entry which is preliminary data.</text>
</comment>
<dbReference type="InterPro" id="IPR006577">
    <property type="entry name" value="UAS"/>
</dbReference>
<dbReference type="PROSITE" id="PS51257">
    <property type="entry name" value="PROKAR_LIPOPROTEIN"/>
    <property type="match status" value="1"/>
</dbReference>
<evidence type="ECO:0000313" key="3">
    <source>
        <dbReference type="EMBL" id="KAK2721432.1"/>
    </source>
</evidence>
<dbReference type="GO" id="GO:0043161">
    <property type="term" value="P:proteasome-mediated ubiquitin-dependent protein catabolic process"/>
    <property type="evidence" value="ECO:0007669"/>
    <property type="project" value="TreeGrafter"/>
</dbReference>
<dbReference type="InterPro" id="IPR029071">
    <property type="entry name" value="Ubiquitin-like_domsf"/>
</dbReference>
<dbReference type="InterPro" id="IPR050730">
    <property type="entry name" value="UBX_domain-protein"/>
</dbReference>
<evidence type="ECO:0000259" key="2">
    <source>
        <dbReference type="PROSITE" id="PS50033"/>
    </source>
</evidence>
<dbReference type="Gene3D" id="3.40.30.10">
    <property type="entry name" value="Glutaredoxin"/>
    <property type="match status" value="1"/>
</dbReference>
<feature type="domain" description="UBX" evidence="2">
    <location>
        <begin position="356"/>
        <end position="435"/>
    </location>
</feature>
<evidence type="ECO:0000256" key="1">
    <source>
        <dbReference type="SAM" id="MobiDB-lite"/>
    </source>
</evidence>
<reference evidence="3" key="1">
    <citation type="submission" date="2023-07" db="EMBL/GenBank/DDBJ databases">
        <title>Chromosome-level genome assembly of Artemia franciscana.</title>
        <authorList>
            <person name="Jo E."/>
        </authorList>
    </citation>
    <scope>NUCLEOTIDE SEQUENCE</scope>
    <source>
        <tissue evidence="3">Whole body</tissue>
    </source>
</reference>
<dbReference type="Gene3D" id="3.10.20.90">
    <property type="entry name" value="Phosphatidylinositol 3-kinase Catalytic Subunit, Chain A, domain 1"/>
    <property type="match status" value="1"/>
</dbReference>